<dbReference type="GO" id="GO:0004852">
    <property type="term" value="F:uroporphyrinogen-III synthase activity"/>
    <property type="evidence" value="ECO:0007669"/>
    <property type="project" value="InterPro"/>
</dbReference>
<dbReference type="Proteomes" id="UP000786811">
    <property type="component" value="Unassembled WGS sequence"/>
</dbReference>
<evidence type="ECO:0000256" key="6">
    <source>
        <dbReference type="ARBA" id="ARBA00022763"/>
    </source>
</evidence>
<feature type="coiled-coil region" evidence="11">
    <location>
        <begin position="296"/>
        <end position="388"/>
    </location>
</feature>
<dbReference type="SUPFAM" id="SSF55729">
    <property type="entry name" value="Acyl-CoA N-acyltransferases (Nat)"/>
    <property type="match status" value="1"/>
</dbReference>
<evidence type="ECO:0000259" key="14">
    <source>
        <dbReference type="Pfam" id="PF10394"/>
    </source>
</evidence>
<dbReference type="GO" id="GO:0006782">
    <property type="term" value="P:protoporphyrinogen IX biosynthetic process"/>
    <property type="evidence" value="ECO:0007669"/>
    <property type="project" value="UniProtKB-UniPathway"/>
</dbReference>
<dbReference type="InterPro" id="IPR019467">
    <property type="entry name" value="Hat1_N"/>
</dbReference>
<evidence type="ECO:0000259" key="13">
    <source>
        <dbReference type="Pfam" id="PF02602"/>
    </source>
</evidence>
<dbReference type="UniPathway" id="UPA00251">
    <property type="reaction ID" value="UER00320"/>
</dbReference>
<dbReference type="OrthoDB" id="10253098at2759"/>
<dbReference type="Pfam" id="PF10394">
    <property type="entry name" value="Hat1_N"/>
    <property type="match status" value="1"/>
</dbReference>
<keyword evidence="8" id="KW-0539">Nucleus</keyword>
<evidence type="ECO:0000256" key="8">
    <source>
        <dbReference type="ARBA" id="ARBA00023242"/>
    </source>
</evidence>
<organism evidence="16 17">
    <name type="scientific">Cotesia congregata</name>
    <name type="common">Parasitoid wasp</name>
    <name type="synonym">Apanteles congregatus</name>
    <dbReference type="NCBI Taxonomy" id="51543"/>
    <lineage>
        <taxon>Eukaryota</taxon>
        <taxon>Metazoa</taxon>
        <taxon>Ecdysozoa</taxon>
        <taxon>Arthropoda</taxon>
        <taxon>Hexapoda</taxon>
        <taxon>Insecta</taxon>
        <taxon>Pterygota</taxon>
        <taxon>Neoptera</taxon>
        <taxon>Endopterygota</taxon>
        <taxon>Hymenoptera</taxon>
        <taxon>Apocrita</taxon>
        <taxon>Ichneumonoidea</taxon>
        <taxon>Braconidae</taxon>
        <taxon>Microgastrinae</taxon>
        <taxon>Cotesia</taxon>
    </lineage>
</organism>
<dbReference type="EC" id="2.3.1.48" evidence="3"/>
<evidence type="ECO:0000256" key="7">
    <source>
        <dbReference type="ARBA" id="ARBA00023204"/>
    </source>
</evidence>
<dbReference type="GO" id="GO:0004402">
    <property type="term" value="F:histone acetyltransferase activity"/>
    <property type="evidence" value="ECO:0007669"/>
    <property type="project" value="InterPro"/>
</dbReference>
<dbReference type="EMBL" id="CAJNRD030001122">
    <property type="protein sequence ID" value="CAG5099875.1"/>
    <property type="molecule type" value="Genomic_DNA"/>
</dbReference>
<accession>A0A8J2HI22</accession>
<evidence type="ECO:0000313" key="17">
    <source>
        <dbReference type="Proteomes" id="UP000786811"/>
    </source>
</evidence>
<comment type="caution">
    <text evidence="16">The sequence shown here is derived from an EMBL/GenBank/DDBJ whole genome shotgun (WGS) entry which is preliminary data.</text>
</comment>
<name>A0A8J2HI22_COTCN</name>
<keyword evidence="7" id="KW-0234">DNA repair</keyword>
<dbReference type="SUPFAM" id="SSF69618">
    <property type="entry name" value="HemD-like"/>
    <property type="match status" value="1"/>
</dbReference>
<protein>
    <recommendedName>
        <fullName evidence="4">Histone acetyltransferase type B catalytic subunit</fullName>
        <ecNumber evidence="3">2.3.1.48</ecNumber>
    </recommendedName>
</protein>
<evidence type="ECO:0000259" key="12">
    <source>
        <dbReference type="Pfam" id="PF00583"/>
    </source>
</evidence>
<feature type="domain" description="Histone acetyltransferase type B catalytic subunit C-terminal" evidence="15">
    <location>
        <begin position="257"/>
        <end position="308"/>
    </location>
</feature>
<keyword evidence="6" id="KW-0227">DNA damage</keyword>
<dbReference type="InterPro" id="IPR003754">
    <property type="entry name" value="4pyrrol_synth_uPrphyn_synth"/>
</dbReference>
<dbReference type="InterPro" id="IPR000182">
    <property type="entry name" value="GNAT_dom"/>
</dbReference>
<dbReference type="PANTHER" id="PTHR12046">
    <property type="entry name" value="HISTONE ACETYLTRANSFERASE TYPE B CATALYTIC SUBUNIT"/>
    <property type="match status" value="1"/>
</dbReference>
<comment type="subcellular location">
    <subcellularLocation>
        <location evidence="1">Nucleus</location>
    </subcellularLocation>
</comment>
<evidence type="ECO:0000256" key="2">
    <source>
        <dbReference type="ARBA" id="ARBA00010543"/>
    </source>
</evidence>
<proteinExistence type="inferred from homology"/>
<evidence type="ECO:0000256" key="9">
    <source>
        <dbReference type="ARBA" id="ARBA00023315"/>
    </source>
</evidence>
<evidence type="ECO:0000256" key="4">
    <source>
        <dbReference type="ARBA" id="ARBA00021268"/>
    </source>
</evidence>
<evidence type="ECO:0000256" key="1">
    <source>
        <dbReference type="ARBA" id="ARBA00004123"/>
    </source>
</evidence>
<feature type="domain" description="Histone acetyl transferase HAT1 N-terminal" evidence="14">
    <location>
        <begin position="12"/>
        <end position="157"/>
    </location>
</feature>
<dbReference type="InterPro" id="IPR048776">
    <property type="entry name" value="HAT1_C"/>
</dbReference>
<evidence type="ECO:0000256" key="10">
    <source>
        <dbReference type="ARBA" id="ARBA00048017"/>
    </source>
</evidence>
<dbReference type="Pfam" id="PF02602">
    <property type="entry name" value="HEM4"/>
    <property type="match status" value="1"/>
</dbReference>
<evidence type="ECO:0000313" key="16">
    <source>
        <dbReference type="EMBL" id="CAG5099875.1"/>
    </source>
</evidence>
<dbReference type="Gene3D" id="3.90.360.10">
    <property type="entry name" value="Histone acetyl transferase 1 (HAT1), N-terminal domain"/>
    <property type="match status" value="1"/>
</dbReference>
<comment type="similarity">
    <text evidence="2">Belongs to the HAT1 family.</text>
</comment>
<dbReference type="GO" id="GO:0000781">
    <property type="term" value="C:chromosome, telomeric region"/>
    <property type="evidence" value="ECO:0007669"/>
    <property type="project" value="GOC"/>
</dbReference>
<sequence length="554" mass="63959">MDDTTTARLQGYVVDSNEVLEFKLVRDERDLEDAETSFAPEMSHQVFGDSETIFGYKDLKIKLYYSAGSLETYLGMSYSEKLPKGMFEGVEADDVLPKIKDKLVSQSNFQYYVIEIFYYLDEQEKTRNFEVYKADMTCKGFKEYHQRLQTFLLWYIDAASFIDIDDDQWHYFNMFEKFTSTSGSVRYSTVGFATVYQYYAYPNHTRPRIAQILVLPPFQGLGLGANLLRAMYRQYIGDNQVKDITVEDPSPDFQRVRDYVDALNCATLPAFGREFLQSKFNKAMALEAREKFKINKRQARRIYEILRLKVTDLSNEKEYRDYRLEVKKRLNVPYKRERRDLKKLESVVKSLDKKETNNVILLPNEQRIQALEKEYRALEEEYKKVIKHNLDAWKKLPAFCVGPSTEACAKECLELNLCEGSHSGNARELAEYIVNKFKKNIKPLLYPCSEISRDTILKVLTANDIKFEKLNVYKTLPADSLGKDLSKIVSNRPQIFVFFSPSVVEFLVNAAKEKSLSLDKIKSVAIGPVTAEALVKAELSVTGTAAKPNPHVIN</sequence>
<dbReference type="CDD" id="cd06578">
    <property type="entry name" value="HemD"/>
    <property type="match status" value="1"/>
</dbReference>
<dbReference type="InterPro" id="IPR016181">
    <property type="entry name" value="Acyl_CoA_acyltransferase"/>
</dbReference>
<evidence type="ECO:0000256" key="3">
    <source>
        <dbReference type="ARBA" id="ARBA00013184"/>
    </source>
</evidence>
<evidence type="ECO:0000256" key="5">
    <source>
        <dbReference type="ARBA" id="ARBA00022679"/>
    </source>
</evidence>
<dbReference type="CDD" id="cd04301">
    <property type="entry name" value="NAT_SF"/>
    <property type="match status" value="1"/>
</dbReference>
<keyword evidence="5" id="KW-0808">Transferase</keyword>
<dbReference type="GO" id="GO:0031509">
    <property type="term" value="P:subtelomeric heterochromatin formation"/>
    <property type="evidence" value="ECO:0007669"/>
    <property type="project" value="InterPro"/>
</dbReference>
<keyword evidence="9" id="KW-0012">Acyltransferase</keyword>
<keyword evidence="11" id="KW-0175">Coiled coil</keyword>
<dbReference type="InterPro" id="IPR017380">
    <property type="entry name" value="Hist_AcTrfase_B-typ_cat-su"/>
</dbReference>
<reference evidence="16" key="1">
    <citation type="submission" date="2021-04" db="EMBL/GenBank/DDBJ databases">
        <authorList>
            <person name="Chebbi M.A.C M."/>
        </authorList>
    </citation>
    <scope>NUCLEOTIDE SEQUENCE</scope>
</reference>
<dbReference type="InterPro" id="IPR013523">
    <property type="entry name" value="Hist_AcTrfase_HAT1_C"/>
</dbReference>
<dbReference type="Pfam" id="PF00583">
    <property type="entry name" value="Acetyltransf_1"/>
    <property type="match status" value="1"/>
</dbReference>
<dbReference type="AlphaFoldDB" id="A0A8J2HI22"/>
<dbReference type="InterPro" id="IPR037113">
    <property type="entry name" value="Hat1_N_sf"/>
</dbReference>
<dbReference type="GO" id="GO:0042393">
    <property type="term" value="F:histone binding"/>
    <property type="evidence" value="ECO:0007669"/>
    <property type="project" value="InterPro"/>
</dbReference>
<dbReference type="InterPro" id="IPR036108">
    <property type="entry name" value="4pyrrol_syn_uPrphyn_synt_sf"/>
</dbReference>
<keyword evidence="17" id="KW-1185">Reference proteome</keyword>
<dbReference type="GO" id="GO:0005634">
    <property type="term" value="C:nucleus"/>
    <property type="evidence" value="ECO:0007669"/>
    <property type="project" value="UniProtKB-SubCell"/>
</dbReference>
<feature type="domain" description="Tetrapyrrole biosynthesis uroporphyrinogen III synthase" evidence="13">
    <location>
        <begin position="387"/>
        <end position="549"/>
    </location>
</feature>
<dbReference type="Gene3D" id="3.40.630.30">
    <property type="match status" value="1"/>
</dbReference>
<evidence type="ECO:0000259" key="15">
    <source>
        <dbReference type="Pfam" id="PF21183"/>
    </source>
</evidence>
<dbReference type="GO" id="GO:0006281">
    <property type="term" value="P:DNA repair"/>
    <property type="evidence" value="ECO:0007669"/>
    <property type="project" value="UniProtKB-KW"/>
</dbReference>
<feature type="domain" description="N-acetyltransferase" evidence="12">
    <location>
        <begin position="161"/>
        <end position="237"/>
    </location>
</feature>
<gene>
    <name evidence="16" type="ORF">HICCMSTLAB_LOCUS9278</name>
</gene>
<dbReference type="Gene3D" id="1.10.10.390">
    <property type="match status" value="1"/>
</dbReference>
<evidence type="ECO:0000256" key="11">
    <source>
        <dbReference type="SAM" id="Coils"/>
    </source>
</evidence>
<dbReference type="Gene3D" id="3.40.50.10090">
    <property type="match status" value="2"/>
</dbReference>
<dbReference type="Pfam" id="PF21183">
    <property type="entry name" value="HAT1_C"/>
    <property type="match status" value="1"/>
</dbReference>
<comment type="catalytic activity">
    <reaction evidence="10">
        <text>L-lysyl-[protein] + acetyl-CoA = N(6)-acetyl-L-lysyl-[protein] + CoA + H(+)</text>
        <dbReference type="Rhea" id="RHEA:45948"/>
        <dbReference type="Rhea" id="RHEA-COMP:9752"/>
        <dbReference type="Rhea" id="RHEA-COMP:10731"/>
        <dbReference type="ChEBI" id="CHEBI:15378"/>
        <dbReference type="ChEBI" id="CHEBI:29969"/>
        <dbReference type="ChEBI" id="CHEBI:57287"/>
        <dbReference type="ChEBI" id="CHEBI:57288"/>
        <dbReference type="ChEBI" id="CHEBI:61930"/>
        <dbReference type="EC" id="2.3.1.48"/>
    </reaction>
</comment>